<keyword evidence="4 5" id="KW-0134">Cell wall</keyword>
<comment type="caution">
    <text evidence="6">The sequence shown here is derived from an EMBL/GenBank/DDBJ whole genome shotgun (WGS) entry which is preliminary data.</text>
</comment>
<comment type="function">
    <text evidence="1 5">Hydrolyzes acetyl esters in homogalacturonan regions of pectin. In type I primary cell wall, galacturonic acid residues of pectin can be acetylated at the O-2 and O-3 positions. Decreasing the degree of acetylation of pectin gels in vitro alters their physical properties.</text>
</comment>
<dbReference type="EMBL" id="PYDT01000009">
    <property type="protein sequence ID" value="THU50475.1"/>
    <property type="molecule type" value="Genomic_DNA"/>
</dbReference>
<dbReference type="GO" id="GO:0009505">
    <property type="term" value="C:plant-type cell wall"/>
    <property type="evidence" value="ECO:0007669"/>
    <property type="project" value="TreeGrafter"/>
</dbReference>
<dbReference type="InterPro" id="IPR004963">
    <property type="entry name" value="PAE/NOTUM"/>
</dbReference>
<dbReference type="Proteomes" id="UP000317650">
    <property type="component" value="Chromosome 6"/>
</dbReference>
<keyword evidence="5" id="KW-0961">Cell wall biogenesis/degradation</keyword>
<dbReference type="Pfam" id="PF03283">
    <property type="entry name" value="PAE"/>
    <property type="match status" value="1"/>
</dbReference>
<evidence type="ECO:0000256" key="2">
    <source>
        <dbReference type="ARBA" id="ARBA00004191"/>
    </source>
</evidence>
<sequence>MVAYSLMRKTCFLYLHACKLCLTSIVFVDVGGGRSLRSFYEGVVTLHPLNSDVFLVLPVQNSRRCKGSGEQLAQVLYFSDGCNLGRLSSPVRWIYYKSGGVCFFPQNRVPDITTPTFLLNAAYDVWQKSLAPGKADPAGYWKACKFNHTKCDSKQIQFLQGFRNEMINALQGRFSTSSKNGLFINSCFAHCQSYNQDTWYADDSPTIGNKKDSLTPCNRFPVQRIATSVGDWYFERSHEKAIDCPYPCDNTCHHLL</sequence>
<organism evidence="6 7">
    <name type="scientific">Musa balbisiana</name>
    <name type="common">Banana</name>
    <dbReference type="NCBI Taxonomy" id="52838"/>
    <lineage>
        <taxon>Eukaryota</taxon>
        <taxon>Viridiplantae</taxon>
        <taxon>Streptophyta</taxon>
        <taxon>Embryophyta</taxon>
        <taxon>Tracheophyta</taxon>
        <taxon>Spermatophyta</taxon>
        <taxon>Magnoliopsida</taxon>
        <taxon>Liliopsida</taxon>
        <taxon>Zingiberales</taxon>
        <taxon>Musaceae</taxon>
        <taxon>Musa</taxon>
    </lineage>
</organism>
<dbReference type="PANTHER" id="PTHR21562">
    <property type="entry name" value="NOTUM-RELATED"/>
    <property type="match status" value="1"/>
</dbReference>
<gene>
    <name evidence="6" type="ORF">C4D60_Mb06t20620</name>
</gene>
<dbReference type="PANTHER" id="PTHR21562:SF5">
    <property type="entry name" value="PECTIN ACETYLESTERASE 12"/>
    <property type="match status" value="1"/>
</dbReference>
<name>A0A4S8IPJ8_MUSBA</name>
<keyword evidence="5" id="KW-0964">Secreted</keyword>
<comment type="subcellular location">
    <subcellularLocation>
        <location evidence="2 5">Secreted</location>
        <location evidence="2 5">Cell wall</location>
    </subcellularLocation>
</comment>
<proteinExistence type="inferred from homology"/>
<comment type="similarity">
    <text evidence="3 5">Belongs to the pectinacetylesterase family.</text>
</comment>
<evidence type="ECO:0000256" key="3">
    <source>
        <dbReference type="ARBA" id="ARBA00005784"/>
    </source>
</evidence>
<evidence type="ECO:0000256" key="4">
    <source>
        <dbReference type="ARBA" id="ARBA00022512"/>
    </source>
</evidence>
<evidence type="ECO:0000256" key="1">
    <source>
        <dbReference type="ARBA" id="ARBA00003534"/>
    </source>
</evidence>
<accession>A0A4S8IPJ8</accession>
<dbReference type="AlphaFoldDB" id="A0A4S8IPJ8"/>
<keyword evidence="5" id="KW-0378">Hydrolase</keyword>
<reference evidence="6 7" key="1">
    <citation type="journal article" date="2019" name="Nat. Plants">
        <title>Genome sequencing of Musa balbisiana reveals subgenome evolution and function divergence in polyploid bananas.</title>
        <authorList>
            <person name="Yao X."/>
        </authorList>
    </citation>
    <scope>NUCLEOTIDE SEQUENCE [LARGE SCALE GENOMIC DNA]</scope>
    <source>
        <strain evidence="7">cv. DH-PKW</strain>
        <tissue evidence="6">Leaves</tissue>
    </source>
</reference>
<evidence type="ECO:0000313" key="6">
    <source>
        <dbReference type="EMBL" id="THU50475.1"/>
    </source>
</evidence>
<evidence type="ECO:0000313" key="7">
    <source>
        <dbReference type="Proteomes" id="UP000317650"/>
    </source>
</evidence>
<dbReference type="GO" id="GO:0071555">
    <property type="term" value="P:cell wall organization"/>
    <property type="evidence" value="ECO:0007669"/>
    <property type="project" value="UniProtKB-KW"/>
</dbReference>
<evidence type="ECO:0000256" key="5">
    <source>
        <dbReference type="RuleBase" id="RU363114"/>
    </source>
</evidence>
<dbReference type="GO" id="GO:0052793">
    <property type="term" value="F:pectin acetylesterase activity"/>
    <property type="evidence" value="ECO:0007669"/>
    <property type="project" value="TreeGrafter"/>
</dbReference>
<protein>
    <recommendedName>
        <fullName evidence="5">Pectin acetylesterase</fullName>
        <ecNumber evidence="5">3.1.1.-</ecNumber>
    </recommendedName>
</protein>
<dbReference type="EC" id="3.1.1.-" evidence="5"/>
<keyword evidence="7" id="KW-1185">Reference proteome</keyword>